<evidence type="ECO:0000259" key="2">
    <source>
        <dbReference type="Pfam" id="PF07331"/>
    </source>
</evidence>
<feature type="transmembrane region" description="Helical" evidence="1">
    <location>
        <begin position="39"/>
        <end position="60"/>
    </location>
</feature>
<keyword evidence="4" id="KW-1185">Reference proteome</keyword>
<dbReference type="OrthoDB" id="7867848at2"/>
<evidence type="ECO:0000313" key="4">
    <source>
        <dbReference type="Proteomes" id="UP000318483"/>
    </source>
</evidence>
<proteinExistence type="predicted"/>
<dbReference type="AlphaFoldDB" id="A0A5B8I9B2"/>
<keyword evidence="3" id="KW-0614">Plasmid</keyword>
<evidence type="ECO:0000256" key="1">
    <source>
        <dbReference type="SAM" id="Phobius"/>
    </source>
</evidence>
<geneLocation type="plasmid" evidence="3 4">
    <name>unnamed2</name>
</geneLocation>
<sequence length="164" mass="18163">MPRKLNAPAIFAIFLLLLNSVYASQIAQMNLPFAKGEPGPAFMPMLLCGFLYVAGLRIFMQELRADHGSASDGALSDTIRRLGLVGPLLVVALTALFIIGFAYLGYAVSASLYTFAIALFFNYEELGNWRKATLYAVLTAVAISLFGWLFFVQLFDLYLPVWEF</sequence>
<dbReference type="InterPro" id="IPR009936">
    <property type="entry name" value="DUF1468"/>
</dbReference>
<feature type="transmembrane region" description="Helical" evidence="1">
    <location>
        <begin position="105"/>
        <end position="123"/>
    </location>
</feature>
<keyword evidence="1" id="KW-0472">Membrane</keyword>
<gene>
    <name evidence="3" type="ORF">FPZ52_14030</name>
</gene>
<organism evidence="3 4">
    <name type="scientific">Qingshengfaniella alkalisoli</name>
    <dbReference type="NCBI Taxonomy" id="2599296"/>
    <lineage>
        <taxon>Bacteria</taxon>
        <taxon>Pseudomonadati</taxon>
        <taxon>Pseudomonadota</taxon>
        <taxon>Alphaproteobacteria</taxon>
        <taxon>Rhodobacterales</taxon>
        <taxon>Paracoccaceae</taxon>
        <taxon>Qingshengfaniella</taxon>
    </lineage>
</organism>
<evidence type="ECO:0000313" key="3">
    <source>
        <dbReference type="EMBL" id="QDY70825.1"/>
    </source>
</evidence>
<feature type="domain" description="DUF1468" evidence="2">
    <location>
        <begin position="10"/>
        <end position="160"/>
    </location>
</feature>
<dbReference type="EMBL" id="CP042263">
    <property type="protein sequence ID" value="QDY70825.1"/>
    <property type="molecule type" value="Genomic_DNA"/>
</dbReference>
<dbReference type="Proteomes" id="UP000318483">
    <property type="component" value="Plasmid unnamed2"/>
</dbReference>
<protein>
    <submittedName>
        <fullName evidence="3">Tripartite tricarboxylate transporter TctB family protein</fullName>
    </submittedName>
</protein>
<dbReference type="KEGG" id="lit:FPZ52_14030"/>
<keyword evidence="1" id="KW-0812">Transmembrane</keyword>
<accession>A0A5B8I9B2</accession>
<feature type="transmembrane region" description="Helical" evidence="1">
    <location>
        <begin position="135"/>
        <end position="155"/>
    </location>
</feature>
<reference evidence="3 4" key="1">
    <citation type="submission" date="2019-07" db="EMBL/GenBank/DDBJ databases">
        <title>Litoreibacter alkalisoli sp. nov., isolated from saline-alkaline soil.</title>
        <authorList>
            <person name="Wang S."/>
            <person name="Xu L."/>
            <person name="Xing Y.-T."/>
            <person name="Sun J.-Q."/>
        </authorList>
    </citation>
    <scope>NUCLEOTIDE SEQUENCE [LARGE SCALE GENOMIC DNA]</scope>
    <source>
        <strain evidence="3 4">LN3S51</strain>
        <plasmid evidence="3 4">unnamed2</plasmid>
    </source>
</reference>
<feature type="transmembrane region" description="Helical" evidence="1">
    <location>
        <begin position="81"/>
        <end position="99"/>
    </location>
</feature>
<dbReference type="RefSeq" id="WP_146366241.1">
    <property type="nucleotide sequence ID" value="NZ_CP042263.1"/>
</dbReference>
<dbReference type="Pfam" id="PF07331">
    <property type="entry name" value="TctB"/>
    <property type="match status" value="1"/>
</dbReference>
<name>A0A5B8I9B2_9RHOB</name>
<keyword evidence="1" id="KW-1133">Transmembrane helix</keyword>